<dbReference type="InParanoid" id="A7STW6"/>
<dbReference type="PROSITE" id="PS50118">
    <property type="entry name" value="HMG_BOX_2"/>
    <property type="match status" value="1"/>
</dbReference>
<dbReference type="Proteomes" id="UP000001593">
    <property type="component" value="Unassembled WGS sequence"/>
</dbReference>
<evidence type="ECO:0000313" key="7">
    <source>
        <dbReference type="EMBL" id="EDO32843.1"/>
    </source>
</evidence>
<dbReference type="HOGENOM" id="CLU_082854_5_1_1"/>
<reference evidence="7 8" key="1">
    <citation type="journal article" date="2007" name="Science">
        <title>Sea anemone genome reveals ancestral eumetazoan gene repertoire and genomic organization.</title>
        <authorList>
            <person name="Putnam N.H."/>
            <person name="Srivastava M."/>
            <person name="Hellsten U."/>
            <person name="Dirks B."/>
            <person name="Chapman J."/>
            <person name="Salamov A."/>
            <person name="Terry A."/>
            <person name="Shapiro H."/>
            <person name="Lindquist E."/>
            <person name="Kapitonov V.V."/>
            <person name="Jurka J."/>
            <person name="Genikhovich G."/>
            <person name="Grigoriev I.V."/>
            <person name="Lucas S.M."/>
            <person name="Steele R.E."/>
            <person name="Finnerty J.R."/>
            <person name="Technau U."/>
            <person name="Martindale M.Q."/>
            <person name="Rokhsar D.S."/>
        </authorList>
    </citation>
    <scope>NUCLEOTIDE SEQUENCE [LARGE SCALE GENOMIC DNA]</scope>
    <source>
        <strain evidence="8">CH2 X CH6</strain>
    </source>
</reference>
<keyword evidence="2 4" id="KW-0238">DNA-binding</keyword>
<dbReference type="PhylomeDB" id="A7STW6"/>
<evidence type="ECO:0000256" key="2">
    <source>
        <dbReference type="ARBA" id="ARBA00023125"/>
    </source>
</evidence>
<feature type="domain" description="HMG box" evidence="6">
    <location>
        <begin position="23"/>
        <end position="90"/>
    </location>
</feature>
<organism evidence="7 8">
    <name type="scientific">Nematostella vectensis</name>
    <name type="common">Starlet sea anemone</name>
    <dbReference type="NCBI Taxonomy" id="45351"/>
    <lineage>
        <taxon>Eukaryota</taxon>
        <taxon>Metazoa</taxon>
        <taxon>Cnidaria</taxon>
        <taxon>Anthozoa</taxon>
        <taxon>Hexacorallia</taxon>
        <taxon>Actiniaria</taxon>
        <taxon>Edwardsiidae</taxon>
        <taxon>Nematostella</taxon>
    </lineage>
</organism>
<evidence type="ECO:0000259" key="6">
    <source>
        <dbReference type="PROSITE" id="PS50118"/>
    </source>
</evidence>
<protein>
    <recommendedName>
        <fullName evidence="6">HMG box domain-containing protein</fullName>
    </recommendedName>
</protein>
<dbReference type="GO" id="GO:0003677">
    <property type="term" value="F:DNA binding"/>
    <property type="evidence" value="ECO:0007669"/>
    <property type="project" value="UniProtKB-UniRule"/>
</dbReference>
<dbReference type="SUPFAM" id="SSF47095">
    <property type="entry name" value="HMG-box"/>
    <property type="match status" value="1"/>
</dbReference>
<feature type="non-terminal residue" evidence="7">
    <location>
        <position position="90"/>
    </location>
</feature>
<dbReference type="AlphaFoldDB" id="A7STW6"/>
<dbReference type="OMA" id="CRENRET"/>
<evidence type="ECO:0000256" key="3">
    <source>
        <dbReference type="ARBA" id="ARBA00023242"/>
    </source>
</evidence>
<evidence type="ECO:0000256" key="4">
    <source>
        <dbReference type="PROSITE-ProRule" id="PRU00267"/>
    </source>
</evidence>
<sequence>MDDQVDATQATHESKKKSDMQHVKRPMNAFMVWSQIERRKMAEEHPDMHNAEISKRLGKRWKLLSESEKRPFVEESERLRIRHMQAYPDY</sequence>
<evidence type="ECO:0000256" key="1">
    <source>
        <dbReference type="ARBA" id="ARBA00004123"/>
    </source>
</evidence>
<feature type="compositionally biased region" description="Polar residues" evidence="5">
    <location>
        <begin position="1"/>
        <end position="11"/>
    </location>
</feature>
<dbReference type="Pfam" id="PF00505">
    <property type="entry name" value="HMG_box"/>
    <property type="match status" value="1"/>
</dbReference>
<dbReference type="FunFam" id="1.10.30.10:FF:000002">
    <property type="entry name" value="transcription factor Sox-2"/>
    <property type="match status" value="1"/>
</dbReference>
<dbReference type="InterPro" id="IPR050140">
    <property type="entry name" value="SRY-related_HMG-box_TF-like"/>
</dbReference>
<dbReference type="FunCoup" id="A7STW6">
    <property type="interactions" value="8"/>
</dbReference>
<name>A7STW6_NEMVE</name>
<proteinExistence type="predicted"/>
<feature type="compositionally biased region" description="Basic and acidic residues" evidence="5">
    <location>
        <begin position="12"/>
        <end position="22"/>
    </location>
</feature>
<dbReference type="InterPro" id="IPR009071">
    <property type="entry name" value="HMG_box_dom"/>
</dbReference>
<dbReference type="EMBL" id="DS469803">
    <property type="protein sequence ID" value="EDO32843.1"/>
    <property type="molecule type" value="Genomic_DNA"/>
</dbReference>
<keyword evidence="3 4" id="KW-0539">Nucleus</keyword>
<feature type="DNA-binding region" description="HMG box" evidence="4">
    <location>
        <begin position="23"/>
        <end position="90"/>
    </location>
</feature>
<dbReference type="STRING" id="45351.A7STW6"/>
<evidence type="ECO:0000256" key="5">
    <source>
        <dbReference type="SAM" id="MobiDB-lite"/>
    </source>
</evidence>
<dbReference type="PANTHER" id="PTHR10270:SF323">
    <property type="entry name" value="TRANSCRIPTION FACTOR SOX-14-RELATED"/>
    <property type="match status" value="1"/>
</dbReference>
<gene>
    <name evidence="7" type="ORF">NEMVEDRAFT_v1g131609</name>
</gene>
<accession>A7STW6</accession>
<comment type="subcellular location">
    <subcellularLocation>
        <location evidence="1">Nucleus</location>
    </subcellularLocation>
</comment>
<dbReference type="Gene3D" id="1.10.30.10">
    <property type="entry name" value="High mobility group box domain"/>
    <property type="match status" value="1"/>
</dbReference>
<dbReference type="InterPro" id="IPR036910">
    <property type="entry name" value="HMG_box_dom_sf"/>
</dbReference>
<dbReference type="GO" id="GO:0005634">
    <property type="term" value="C:nucleus"/>
    <property type="evidence" value="ECO:0007669"/>
    <property type="project" value="UniProtKB-SubCell"/>
</dbReference>
<evidence type="ECO:0000313" key="8">
    <source>
        <dbReference type="Proteomes" id="UP000001593"/>
    </source>
</evidence>
<dbReference type="PANTHER" id="PTHR10270">
    <property type="entry name" value="SOX TRANSCRIPTION FACTOR"/>
    <property type="match status" value="1"/>
</dbReference>
<dbReference type="SMART" id="SM00398">
    <property type="entry name" value="HMG"/>
    <property type="match status" value="1"/>
</dbReference>
<keyword evidence="8" id="KW-1185">Reference proteome</keyword>
<feature type="region of interest" description="Disordered" evidence="5">
    <location>
        <begin position="1"/>
        <end position="24"/>
    </location>
</feature>
<dbReference type="eggNOG" id="KOG0527">
    <property type="taxonomic scope" value="Eukaryota"/>
</dbReference>